<sequence length="77" mass="8651">MRTSLVILPSEVITLARALWGFAHGESKSRYLGFLMTEMLRLHAQRASGVMLSDAWCLIRKIPPTMRPLTAILAIEL</sequence>
<keyword evidence="2" id="KW-1185">Reference proteome</keyword>
<evidence type="ECO:0000313" key="1">
    <source>
        <dbReference type="EMBL" id="MPR30423.1"/>
    </source>
</evidence>
<evidence type="ECO:0000313" key="2">
    <source>
        <dbReference type="Proteomes" id="UP000403266"/>
    </source>
</evidence>
<comment type="caution">
    <text evidence="1">The sequence shown here is derived from an EMBL/GenBank/DDBJ whole genome shotgun (WGS) entry which is preliminary data.</text>
</comment>
<gene>
    <name evidence="1" type="ORF">FS320_36750</name>
</gene>
<dbReference type="EMBL" id="VOSK01000366">
    <property type="protein sequence ID" value="MPR30423.1"/>
    <property type="molecule type" value="Genomic_DNA"/>
</dbReference>
<accession>A0A5N7MTW6</accession>
<dbReference type="AlphaFoldDB" id="A0A5N7MTW6"/>
<protein>
    <submittedName>
        <fullName evidence="1">Uncharacterized protein</fullName>
    </submittedName>
</protein>
<organism evidence="1 2">
    <name type="scientific">Microvirga tunisiensis</name>
    <dbReference type="NCBI Taxonomy" id="2108360"/>
    <lineage>
        <taxon>Bacteria</taxon>
        <taxon>Pseudomonadati</taxon>
        <taxon>Pseudomonadota</taxon>
        <taxon>Alphaproteobacteria</taxon>
        <taxon>Hyphomicrobiales</taxon>
        <taxon>Methylobacteriaceae</taxon>
        <taxon>Microvirga</taxon>
    </lineage>
</organism>
<name>A0A5N7MTW6_9HYPH</name>
<proteinExistence type="predicted"/>
<dbReference type="Proteomes" id="UP000403266">
    <property type="component" value="Unassembled WGS sequence"/>
</dbReference>
<reference evidence="1 2" key="1">
    <citation type="journal article" date="2019" name="Syst. Appl. Microbiol.">
        <title>Microvirga tunisiensis sp. nov., a root nodule symbiotic bacterium isolated from Lupinus micranthus and L. luteus grown in Northern Tunisia.</title>
        <authorList>
            <person name="Msaddak A."/>
            <person name="Rejili M."/>
            <person name="Duran D."/>
            <person name="Mars M."/>
            <person name="Palacios J.M."/>
            <person name="Ruiz-Argueso T."/>
            <person name="Rey L."/>
            <person name="Imperial J."/>
        </authorList>
    </citation>
    <scope>NUCLEOTIDE SEQUENCE [LARGE SCALE GENOMIC DNA]</scope>
    <source>
        <strain evidence="1 2">Lmie10</strain>
    </source>
</reference>